<reference evidence="1 2" key="1">
    <citation type="journal article" date="2018" name="Genome Biol. Evol.">
        <title>Multiple Roots of Fruiting Body Formation in Amoebozoa.</title>
        <authorList>
            <person name="Hillmann F."/>
            <person name="Forbes G."/>
            <person name="Novohradska S."/>
            <person name="Ferling I."/>
            <person name="Riege K."/>
            <person name="Groth M."/>
            <person name="Westermann M."/>
            <person name="Marz M."/>
            <person name="Spaller T."/>
            <person name="Winckler T."/>
            <person name="Schaap P."/>
            <person name="Glockner G."/>
        </authorList>
    </citation>
    <scope>NUCLEOTIDE SEQUENCE [LARGE SCALE GENOMIC DNA]</scope>
    <source>
        <strain evidence="1 2">Jena</strain>
    </source>
</reference>
<evidence type="ECO:0000313" key="2">
    <source>
        <dbReference type="Proteomes" id="UP000241769"/>
    </source>
</evidence>
<proteinExistence type="predicted"/>
<accession>A0A2P6MS14</accession>
<evidence type="ECO:0000313" key="1">
    <source>
        <dbReference type="EMBL" id="PRP74476.1"/>
    </source>
</evidence>
<gene>
    <name evidence="1" type="ORF">PROFUN_06605</name>
</gene>
<name>A0A2P6MS14_9EUKA</name>
<dbReference type="EMBL" id="MDYQ01000463">
    <property type="protein sequence ID" value="PRP74476.1"/>
    <property type="molecule type" value="Genomic_DNA"/>
</dbReference>
<dbReference type="AlphaFoldDB" id="A0A2P6MS14"/>
<protein>
    <submittedName>
        <fullName evidence="1">Uncharacterized protein</fullName>
    </submittedName>
</protein>
<dbReference type="Proteomes" id="UP000241769">
    <property type="component" value="Unassembled WGS sequence"/>
</dbReference>
<dbReference type="InParanoid" id="A0A2P6MS14"/>
<organism evidence="1 2">
    <name type="scientific">Planoprotostelium fungivorum</name>
    <dbReference type="NCBI Taxonomy" id="1890364"/>
    <lineage>
        <taxon>Eukaryota</taxon>
        <taxon>Amoebozoa</taxon>
        <taxon>Evosea</taxon>
        <taxon>Variosea</taxon>
        <taxon>Cavosteliida</taxon>
        <taxon>Cavosteliaceae</taxon>
        <taxon>Planoprotostelium</taxon>
    </lineage>
</organism>
<comment type="caution">
    <text evidence="1">The sequence shown here is derived from an EMBL/GenBank/DDBJ whole genome shotgun (WGS) entry which is preliminary data.</text>
</comment>
<keyword evidence="2" id="KW-1185">Reference proteome</keyword>
<sequence length="82" mass="9449">MEGKCCGWYKASREFTCNANGIATTIVQAKQTLRKGYEDLQIYQGERESGRHNGGYVKLKAVRLTYQLCVQNTKEPTRKHHR</sequence>